<feature type="signal peptide" evidence="1">
    <location>
        <begin position="1"/>
        <end position="19"/>
    </location>
</feature>
<name>A0A1I7C7R3_9BACT</name>
<keyword evidence="3" id="KW-1185">Reference proteome</keyword>
<accession>A0A1I7C7R3</accession>
<organism evidence="2 3">
    <name type="scientific">Algoriphagus locisalis</name>
    <dbReference type="NCBI Taxonomy" id="305507"/>
    <lineage>
        <taxon>Bacteria</taxon>
        <taxon>Pseudomonadati</taxon>
        <taxon>Bacteroidota</taxon>
        <taxon>Cytophagia</taxon>
        <taxon>Cytophagales</taxon>
        <taxon>Cyclobacteriaceae</taxon>
        <taxon>Algoriphagus</taxon>
    </lineage>
</organism>
<evidence type="ECO:0000313" key="3">
    <source>
        <dbReference type="Proteomes" id="UP000199673"/>
    </source>
</evidence>
<dbReference type="AlphaFoldDB" id="A0A1I7C7R3"/>
<keyword evidence="1" id="KW-0732">Signal</keyword>
<feature type="chain" id="PRO_5011613573" description="Outer membrane protein beta-barrel domain-containing protein" evidence="1">
    <location>
        <begin position="20"/>
        <end position="237"/>
    </location>
</feature>
<reference evidence="3" key="1">
    <citation type="submission" date="2016-10" db="EMBL/GenBank/DDBJ databases">
        <authorList>
            <person name="Varghese N."/>
            <person name="Submissions S."/>
        </authorList>
    </citation>
    <scope>NUCLEOTIDE SEQUENCE [LARGE SCALE GENOMIC DNA]</scope>
    <source>
        <strain evidence="3">DSM 23445</strain>
    </source>
</reference>
<evidence type="ECO:0000313" key="2">
    <source>
        <dbReference type="EMBL" id="SFT95477.1"/>
    </source>
</evidence>
<proteinExistence type="predicted"/>
<dbReference type="RefSeq" id="WP_139235903.1">
    <property type="nucleotide sequence ID" value="NZ_FPBF01000004.1"/>
</dbReference>
<sequence length="237" mass="25893">MKNLLLFFLFLMMSTVSMAQENIAIEITAGAASAFSKATNSVDGGNVPTYSRLGPNAGLSVLFPVSRSWQLYSEVGFYPNALRNGINTSDTDFGVFYPRPAQIPRVIPSFSLGARYNFSIKNQNFFVQPGLVLSTGSSLGAANEFNSPSGSSLLEQSNKVALGFRMDVGTKFMTKKDDYFVVGLRYQQGLTEMNRYTNPLISDQAQIGTVTEVTRGSFIGVFAGYGFNTGKRKRTNK</sequence>
<evidence type="ECO:0000256" key="1">
    <source>
        <dbReference type="SAM" id="SignalP"/>
    </source>
</evidence>
<protein>
    <recommendedName>
        <fullName evidence="4">Outer membrane protein beta-barrel domain-containing protein</fullName>
    </recommendedName>
</protein>
<evidence type="ECO:0008006" key="4">
    <source>
        <dbReference type="Google" id="ProtNLM"/>
    </source>
</evidence>
<gene>
    <name evidence="2" type="ORF">SAMN04489724_2942</name>
</gene>
<dbReference type="EMBL" id="FPBF01000004">
    <property type="protein sequence ID" value="SFT95477.1"/>
    <property type="molecule type" value="Genomic_DNA"/>
</dbReference>
<dbReference type="OrthoDB" id="832794at2"/>
<dbReference type="Proteomes" id="UP000199673">
    <property type="component" value="Unassembled WGS sequence"/>
</dbReference>